<evidence type="ECO:0000313" key="2">
    <source>
        <dbReference type="EMBL" id="KAJ8390219.1"/>
    </source>
</evidence>
<feature type="region of interest" description="Disordered" evidence="1">
    <location>
        <begin position="56"/>
        <end position="77"/>
    </location>
</feature>
<organism evidence="2 3">
    <name type="scientific">Aldrovandia affinis</name>
    <dbReference type="NCBI Taxonomy" id="143900"/>
    <lineage>
        <taxon>Eukaryota</taxon>
        <taxon>Metazoa</taxon>
        <taxon>Chordata</taxon>
        <taxon>Craniata</taxon>
        <taxon>Vertebrata</taxon>
        <taxon>Euteleostomi</taxon>
        <taxon>Actinopterygii</taxon>
        <taxon>Neopterygii</taxon>
        <taxon>Teleostei</taxon>
        <taxon>Notacanthiformes</taxon>
        <taxon>Halosauridae</taxon>
        <taxon>Aldrovandia</taxon>
    </lineage>
</organism>
<dbReference type="Proteomes" id="UP001221898">
    <property type="component" value="Unassembled WGS sequence"/>
</dbReference>
<gene>
    <name evidence="2" type="ORF">AAFF_G00109580</name>
</gene>
<feature type="region of interest" description="Disordered" evidence="1">
    <location>
        <begin position="102"/>
        <end position="130"/>
    </location>
</feature>
<dbReference type="EMBL" id="JAINUG010000172">
    <property type="protein sequence ID" value="KAJ8390219.1"/>
    <property type="molecule type" value="Genomic_DNA"/>
</dbReference>
<evidence type="ECO:0000313" key="3">
    <source>
        <dbReference type="Proteomes" id="UP001221898"/>
    </source>
</evidence>
<evidence type="ECO:0000256" key="1">
    <source>
        <dbReference type="SAM" id="MobiDB-lite"/>
    </source>
</evidence>
<reference evidence="2" key="1">
    <citation type="journal article" date="2023" name="Science">
        <title>Genome structures resolve the early diversification of teleost fishes.</title>
        <authorList>
            <person name="Parey E."/>
            <person name="Louis A."/>
            <person name="Montfort J."/>
            <person name="Bouchez O."/>
            <person name="Roques C."/>
            <person name="Iampietro C."/>
            <person name="Lluch J."/>
            <person name="Castinel A."/>
            <person name="Donnadieu C."/>
            <person name="Desvignes T."/>
            <person name="Floi Bucao C."/>
            <person name="Jouanno E."/>
            <person name="Wen M."/>
            <person name="Mejri S."/>
            <person name="Dirks R."/>
            <person name="Jansen H."/>
            <person name="Henkel C."/>
            <person name="Chen W.J."/>
            <person name="Zahm M."/>
            <person name="Cabau C."/>
            <person name="Klopp C."/>
            <person name="Thompson A.W."/>
            <person name="Robinson-Rechavi M."/>
            <person name="Braasch I."/>
            <person name="Lecointre G."/>
            <person name="Bobe J."/>
            <person name="Postlethwait J.H."/>
            <person name="Berthelot C."/>
            <person name="Roest Crollius H."/>
            <person name="Guiguen Y."/>
        </authorList>
    </citation>
    <scope>NUCLEOTIDE SEQUENCE</scope>
    <source>
        <strain evidence="2">NC1722</strain>
    </source>
</reference>
<feature type="compositionally biased region" description="Basic residues" evidence="1">
    <location>
        <begin position="120"/>
        <end position="130"/>
    </location>
</feature>
<accession>A0AAD7RTR5</accession>
<keyword evidence="3" id="KW-1185">Reference proteome</keyword>
<name>A0AAD7RTR5_9TELE</name>
<sequence>MAALRCSGASAGWARGDGQGGTAPWVCPEATEATGMPGAKLMGTRGVIISARGAEKDRGSATVGSHGHIGSSQPPVPPLMPLDQPSSKAGALEKDQTLPLGGIGRVHDAPGQVAGERPVRTARRKQCARRASSRRGSVLRFWEGSKQDLTGRRREVRPRAFSGPIKLLIHRGIEADINGSPCEGRAVTRPHGFMGSGRRTQRIPAESTGSTRNWRHKAAGACCGKALLPTSPSLPKACDPAHDRPQFPSARAALPNHRAIHQLSNNMPV</sequence>
<comment type="caution">
    <text evidence="2">The sequence shown here is derived from an EMBL/GenBank/DDBJ whole genome shotgun (WGS) entry which is preliminary data.</text>
</comment>
<protein>
    <submittedName>
        <fullName evidence="2">Uncharacterized protein</fullName>
    </submittedName>
</protein>
<dbReference type="AlphaFoldDB" id="A0AAD7RTR5"/>
<proteinExistence type="predicted"/>
<feature type="region of interest" description="Disordered" evidence="1">
    <location>
        <begin position="188"/>
        <end position="213"/>
    </location>
</feature>
<feature type="region of interest" description="Disordered" evidence="1">
    <location>
        <begin position="1"/>
        <end position="21"/>
    </location>
</feature>